<dbReference type="InterPro" id="IPR037401">
    <property type="entry name" value="SnoaL-like"/>
</dbReference>
<evidence type="ECO:0000313" key="3">
    <source>
        <dbReference type="Proteomes" id="UP000596063"/>
    </source>
</evidence>
<reference evidence="2 3" key="1">
    <citation type="submission" date="2020-12" db="EMBL/GenBank/DDBJ databases">
        <authorList>
            <person name="Shan Y."/>
        </authorList>
    </citation>
    <scope>NUCLEOTIDE SEQUENCE [LARGE SCALE GENOMIC DNA]</scope>
    <source>
        <strain evidence="3">csc3.9</strain>
    </source>
</reference>
<name>A0A7T4URR1_9GAMM</name>
<sequence>MSKNPKLIAVENYIKALCTHDLDAIRDLYADTASIEDPVGSEPISGMDAIIGFYKTAFSSGISARLDGEVRLTEHCAAFPFVVELNPGNGEMQLDVIDVFTFNEDNLIVDMKAYWGAENTRTP</sequence>
<dbReference type="RefSeq" id="WP_198571464.1">
    <property type="nucleotide sequence ID" value="NZ_CP066167.1"/>
</dbReference>
<dbReference type="InterPro" id="IPR032710">
    <property type="entry name" value="NTF2-like_dom_sf"/>
</dbReference>
<protein>
    <submittedName>
        <fullName evidence="2">Nuclear transport factor 2 family protein</fullName>
    </submittedName>
</protein>
<evidence type="ECO:0000259" key="1">
    <source>
        <dbReference type="Pfam" id="PF12680"/>
    </source>
</evidence>
<organism evidence="2 3">
    <name type="scientific">Spongiibacter nanhainus</name>
    <dbReference type="NCBI Taxonomy" id="2794344"/>
    <lineage>
        <taxon>Bacteria</taxon>
        <taxon>Pseudomonadati</taxon>
        <taxon>Pseudomonadota</taxon>
        <taxon>Gammaproteobacteria</taxon>
        <taxon>Cellvibrionales</taxon>
        <taxon>Spongiibacteraceae</taxon>
        <taxon>Spongiibacter</taxon>
    </lineage>
</organism>
<dbReference type="KEGG" id="snan:I6N98_09215"/>
<dbReference type="AlphaFoldDB" id="A0A7T4URR1"/>
<feature type="domain" description="SnoaL-like" evidence="1">
    <location>
        <begin position="10"/>
        <end position="110"/>
    </location>
</feature>
<accession>A0A7T4URR1</accession>
<dbReference type="Gene3D" id="3.10.450.50">
    <property type="match status" value="1"/>
</dbReference>
<dbReference type="EMBL" id="CP066167">
    <property type="protein sequence ID" value="QQD19986.1"/>
    <property type="molecule type" value="Genomic_DNA"/>
</dbReference>
<keyword evidence="3" id="KW-1185">Reference proteome</keyword>
<dbReference type="Proteomes" id="UP000596063">
    <property type="component" value="Chromosome"/>
</dbReference>
<gene>
    <name evidence="2" type="ORF">I6N98_09215</name>
</gene>
<dbReference type="SUPFAM" id="SSF54427">
    <property type="entry name" value="NTF2-like"/>
    <property type="match status" value="1"/>
</dbReference>
<evidence type="ECO:0000313" key="2">
    <source>
        <dbReference type="EMBL" id="QQD19986.1"/>
    </source>
</evidence>
<proteinExistence type="predicted"/>
<dbReference type="Pfam" id="PF12680">
    <property type="entry name" value="SnoaL_2"/>
    <property type="match status" value="1"/>
</dbReference>